<dbReference type="EMBL" id="FMUB01000001">
    <property type="protein sequence ID" value="SCX03717.1"/>
    <property type="molecule type" value="Genomic_DNA"/>
</dbReference>
<sequence>MINGLPGVGKTTAGVSLAAAMSAPFLSKDSVKEQLAETETDLPGSHLGAIASELMWSQAAELNGMVVVESWWYRIRDTQHAVNGLRRSGANRGVEVWCTAPEHIIRQRYRQRSRHEIHRDRERLNTDWEGWAVNAGPLSITPVVVLDTSTEVSITDLVEDVVSALSASSLHPGH</sequence>
<dbReference type="AlphaFoldDB" id="A0A1G4VAJ6"/>
<dbReference type="Gene3D" id="3.40.50.300">
    <property type="entry name" value="P-loop containing nucleotide triphosphate hydrolases"/>
    <property type="match status" value="1"/>
</dbReference>
<proteinExistence type="predicted"/>
<keyword evidence="1" id="KW-0418">Kinase</keyword>
<dbReference type="RefSeq" id="WP_220388597.1">
    <property type="nucleotide sequence ID" value="NZ_FMUB01000001.1"/>
</dbReference>
<reference evidence="2" key="1">
    <citation type="submission" date="2016-10" db="EMBL/GenBank/DDBJ databases">
        <authorList>
            <person name="Varghese N."/>
            <person name="Submissions S."/>
        </authorList>
    </citation>
    <scope>NUCLEOTIDE SEQUENCE [LARGE SCALE GENOMIC DNA]</scope>
    <source>
        <strain evidence="2">UNC267MFSha1.1M11</strain>
    </source>
</reference>
<dbReference type="SUPFAM" id="SSF52540">
    <property type="entry name" value="P-loop containing nucleoside triphosphate hydrolases"/>
    <property type="match status" value="1"/>
</dbReference>
<name>A0A1G4VAJ6_9MYCO</name>
<keyword evidence="1" id="KW-0808">Transferase</keyword>
<dbReference type="Proteomes" id="UP000199707">
    <property type="component" value="Unassembled WGS sequence"/>
</dbReference>
<evidence type="ECO:0000313" key="1">
    <source>
        <dbReference type="EMBL" id="SCX03717.1"/>
    </source>
</evidence>
<organism evidence="1 2">
    <name type="scientific">Mycolicibacterium fluoranthenivorans</name>
    <dbReference type="NCBI Taxonomy" id="258505"/>
    <lineage>
        <taxon>Bacteria</taxon>
        <taxon>Bacillati</taxon>
        <taxon>Actinomycetota</taxon>
        <taxon>Actinomycetes</taxon>
        <taxon>Mycobacteriales</taxon>
        <taxon>Mycobacteriaceae</taxon>
        <taxon>Mycolicibacterium</taxon>
    </lineage>
</organism>
<dbReference type="InterPro" id="IPR027417">
    <property type="entry name" value="P-loop_NTPase"/>
</dbReference>
<gene>
    <name evidence="1" type="ORF">SAMN02799620_00631</name>
</gene>
<evidence type="ECO:0000313" key="2">
    <source>
        <dbReference type="Proteomes" id="UP000199707"/>
    </source>
</evidence>
<accession>A0A1G4VAJ6</accession>
<dbReference type="STRING" id="1502745.SAMN02799620_00631"/>
<dbReference type="GO" id="GO:0016301">
    <property type="term" value="F:kinase activity"/>
    <property type="evidence" value="ECO:0007669"/>
    <property type="project" value="UniProtKB-KW"/>
</dbReference>
<dbReference type="Pfam" id="PF13671">
    <property type="entry name" value="AAA_33"/>
    <property type="match status" value="1"/>
</dbReference>
<protein>
    <submittedName>
        <fullName evidence="1">Predicted kinase</fullName>
    </submittedName>
</protein>